<feature type="domain" description="Disease resistance N-terminal" evidence="7">
    <location>
        <begin position="8"/>
        <end position="53"/>
    </location>
</feature>
<name>A0AAV5G0G3_ELECO</name>
<evidence type="ECO:0000259" key="6">
    <source>
        <dbReference type="Pfam" id="PF00931"/>
    </source>
</evidence>
<evidence type="ECO:0000256" key="5">
    <source>
        <dbReference type="ARBA" id="ARBA00022821"/>
    </source>
</evidence>
<dbReference type="Pfam" id="PF18052">
    <property type="entry name" value="Rx_N"/>
    <property type="match status" value="1"/>
</dbReference>
<evidence type="ECO:0000259" key="7">
    <source>
        <dbReference type="Pfam" id="PF18052"/>
    </source>
</evidence>
<sequence>MELAMGALCCLLPKLYDLLKEEYNLQKGVKKNIKFLSKELESTHAALCKVAQVPIDQLDEQAAASLPIPTCSEKFGKMAINLFKKDLQIAHKVDEIKAQVQDVADRRDRNDRELVGVQEARDELIQMLTAEGINVSKKQKLKTISIVGFGGLGKTTLAKAVYDRLRTNFDCRAFIAAGRNPDLKKVFRDILIDIDKQKYMDVNVTVLDKRQLINELRELLHNKSCDAVALDNHQYAAVRLMINLASGGIVMTRRSIVKADAAASPHGFTNLFAMQHQSGCAELQIVRADIVPLSIEGSRKRACTWRHLKAMKADAGTSLKK</sequence>
<evidence type="ECO:0000256" key="3">
    <source>
        <dbReference type="ARBA" id="ARBA00022737"/>
    </source>
</evidence>
<dbReference type="SUPFAM" id="SSF52540">
    <property type="entry name" value="P-loop containing nucleoside triphosphate hydrolases"/>
    <property type="match status" value="1"/>
</dbReference>
<dbReference type="Gene3D" id="1.20.5.4130">
    <property type="match status" value="1"/>
</dbReference>
<dbReference type="InterPro" id="IPR027417">
    <property type="entry name" value="P-loop_NTPase"/>
</dbReference>
<evidence type="ECO:0000256" key="4">
    <source>
        <dbReference type="ARBA" id="ARBA00022741"/>
    </source>
</evidence>
<dbReference type="InterPro" id="IPR002182">
    <property type="entry name" value="NB-ARC"/>
</dbReference>
<dbReference type="InterPro" id="IPR041118">
    <property type="entry name" value="Rx_N"/>
</dbReference>
<feature type="domain" description="NB-ARC" evidence="6">
    <location>
        <begin position="136"/>
        <end position="223"/>
    </location>
</feature>
<keyword evidence="9" id="KW-1185">Reference proteome</keyword>
<keyword evidence="5" id="KW-0611">Plant defense</keyword>
<keyword evidence="4" id="KW-0547">Nucleotide-binding</keyword>
<reference evidence="8" key="1">
    <citation type="journal article" date="2018" name="DNA Res.">
        <title>Multiple hybrid de novo genome assembly of finger millet, an orphan allotetraploid crop.</title>
        <authorList>
            <person name="Hatakeyama M."/>
            <person name="Aluri S."/>
            <person name="Balachadran M.T."/>
            <person name="Sivarajan S.R."/>
            <person name="Patrignani A."/>
            <person name="Gruter S."/>
            <person name="Poveda L."/>
            <person name="Shimizu-Inatsugi R."/>
            <person name="Baeten J."/>
            <person name="Francoijs K.J."/>
            <person name="Nataraja K.N."/>
            <person name="Reddy Y.A.N."/>
            <person name="Phadnis S."/>
            <person name="Ravikumar R.L."/>
            <person name="Schlapbach R."/>
            <person name="Sreeman S.M."/>
            <person name="Shimizu K.K."/>
        </authorList>
    </citation>
    <scope>NUCLEOTIDE SEQUENCE</scope>
</reference>
<evidence type="ECO:0000313" key="8">
    <source>
        <dbReference type="EMBL" id="GJN41429.1"/>
    </source>
</evidence>
<dbReference type="EMBL" id="BQKI01000338">
    <property type="protein sequence ID" value="GJN41429.1"/>
    <property type="molecule type" value="Genomic_DNA"/>
</dbReference>
<dbReference type="GO" id="GO:0006952">
    <property type="term" value="P:defense response"/>
    <property type="evidence" value="ECO:0007669"/>
    <property type="project" value="UniProtKB-KW"/>
</dbReference>
<dbReference type="Pfam" id="PF00931">
    <property type="entry name" value="NB-ARC"/>
    <property type="match status" value="1"/>
</dbReference>
<gene>
    <name evidence="8" type="primary">gn00802</name>
    <name evidence="8" type="ORF">PR202_gn00802</name>
</gene>
<dbReference type="Proteomes" id="UP001054889">
    <property type="component" value="Unassembled WGS sequence"/>
</dbReference>
<proteinExistence type="inferred from homology"/>
<dbReference type="GO" id="GO:0043531">
    <property type="term" value="F:ADP binding"/>
    <property type="evidence" value="ECO:0007669"/>
    <property type="project" value="InterPro"/>
</dbReference>
<comment type="caution">
    <text evidence="8">The sequence shown here is derived from an EMBL/GenBank/DDBJ whole genome shotgun (WGS) entry which is preliminary data.</text>
</comment>
<evidence type="ECO:0000313" key="9">
    <source>
        <dbReference type="Proteomes" id="UP001054889"/>
    </source>
</evidence>
<dbReference type="PANTHER" id="PTHR19338">
    <property type="entry name" value="TRANSLOCASE OF INNER MITOCHONDRIAL MEMBRANE 13 HOMOLOG"/>
    <property type="match status" value="1"/>
</dbReference>
<keyword evidence="3" id="KW-0677">Repeat</keyword>
<evidence type="ECO:0000256" key="1">
    <source>
        <dbReference type="ARBA" id="ARBA00008894"/>
    </source>
</evidence>
<comment type="similarity">
    <text evidence="1">Belongs to the disease resistance NB-LRR family.</text>
</comment>
<reference evidence="8" key="2">
    <citation type="submission" date="2021-12" db="EMBL/GenBank/DDBJ databases">
        <title>Resequencing data analysis of finger millet.</title>
        <authorList>
            <person name="Hatakeyama M."/>
            <person name="Aluri S."/>
            <person name="Balachadran M.T."/>
            <person name="Sivarajan S.R."/>
            <person name="Poveda L."/>
            <person name="Shimizu-Inatsugi R."/>
            <person name="Schlapbach R."/>
            <person name="Sreeman S.M."/>
            <person name="Shimizu K.K."/>
        </authorList>
    </citation>
    <scope>NUCLEOTIDE SEQUENCE</scope>
</reference>
<dbReference type="AlphaFoldDB" id="A0AAV5G0G3"/>
<dbReference type="Gene3D" id="3.40.50.300">
    <property type="entry name" value="P-loop containing nucleotide triphosphate hydrolases"/>
    <property type="match status" value="1"/>
</dbReference>
<organism evidence="8 9">
    <name type="scientific">Eleusine coracana subsp. coracana</name>
    <dbReference type="NCBI Taxonomy" id="191504"/>
    <lineage>
        <taxon>Eukaryota</taxon>
        <taxon>Viridiplantae</taxon>
        <taxon>Streptophyta</taxon>
        <taxon>Embryophyta</taxon>
        <taxon>Tracheophyta</taxon>
        <taxon>Spermatophyta</taxon>
        <taxon>Magnoliopsida</taxon>
        <taxon>Liliopsida</taxon>
        <taxon>Poales</taxon>
        <taxon>Poaceae</taxon>
        <taxon>PACMAD clade</taxon>
        <taxon>Chloridoideae</taxon>
        <taxon>Cynodonteae</taxon>
        <taxon>Eleusininae</taxon>
        <taxon>Eleusine</taxon>
    </lineage>
</organism>
<evidence type="ECO:0000256" key="2">
    <source>
        <dbReference type="ARBA" id="ARBA00022614"/>
    </source>
</evidence>
<protein>
    <submittedName>
        <fullName evidence="8">Uncharacterized protein</fullName>
    </submittedName>
</protein>
<keyword evidence="2" id="KW-0433">Leucine-rich repeat</keyword>
<accession>A0AAV5G0G3</accession>
<dbReference type="PANTHER" id="PTHR19338:SF75">
    <property type="entry name" value="OS08G0170100 PROTEIN"/>
    <property type="match status" value="1"/>
</dbReference>